<comment type="caution">
    <text evidence="25">The sequence shown here is derived from an EMBL/GenBank/DDBJ whole genome shotgun (WGS) entry which is preliminary data.</text>
</comment>
<comment type="catalytic activity">
    <reaction evidence="13">
        <text>(5Z,8Z,11Z,14Z)-eicosatetraenoyl-CoA + H2O = (5Z,8Z,11Z,14Z)-eicosatetraenoate + CoA + H(+)</text>
        <dbReference type="Rhea" id="RHEA:40151"/>
        <dbReference type="ChEBI" id="CHEBI:15377"/>
        <dbReference type="ChEBI" id="CHEBI:15378"/>
        <dbReference type="ChEBI" id="CHEBI:32395"/>
        <dbReference type="ChEBI" id="CHEBI:57287"/>
        <dbReference type="ChEBI" id="CHEBI:57368"/>
    </reaction>
    <physiologicalReaction direction="left-to-right" evidence="13">
        <dbReference type="Rhea" id="RHEA:40152"/>
    </physiologicalReaction>
</comment>
<keyword evidence="11" id="KW-0472">Membrane</keyword>
<evidence type="ECO:0000256" key="3">
    <source>
        <dbReference type="ARBA" id="ARBA00004632"/>
    </source>
</evidence>
<dbReference type="CDD" id="cd03443">
    <property type="entry name" value="PaaI_thioesterase"/>
    <property type="match status" value="1"/>
</dbReference>
<comment type="subcellular location">
    <subcellularLocation>
        <location evidence="3">Cell projection</location>
        <location evidence="3">Ruffle membrane</location>
    </subcellularLocation>
    <subcellularLocation>
        <location evidence="2">Cytoplasm</location>
    </subcellularLocation>
    <subcellularLocation>
        <location evidence="1">Membrane</location>
        <topology evidence="1">Peripheral membrane protein</topology>
    </subcellularLocation>
</comment>
<keyword evidence="6" id="KW-0053">Apoptosis</keyword>
<evidence type="ECO:0000256" key="2">
    <source>
        <dbReference type="ARBA" id="ARBA00004496"/>
    </source>
</evidence>
<accession>A0A853LTY8</accession>
<comment type="catalytic activity">
    <reaction evidence="14">
        <text>(9Z)-octadecenoyl-CoA + H2O = (9Z)-octadecenoate + CoA + H(+)</text>
        <dbReference type="Rhea" id="RHEA:40139"/>
        <dbReference type="ChEBI" id="CHEBI:15377"/>
        <dbReference type="ChEBI" id="CHEBI:15378"/>
        <dbReference type="ChEBI" id="CHEBI:30823"/>
        <dbReference type="ChEBI" id="CHEBI:57287"/>
        <dbReference type="ChEBI" id="CHEBI:57387"/>
    </reaction>
    <physiologicalReaction direction="left-to-right" evidence="14">
        <dbReference type="Rhea" id="RHEA:40140"/>
    </physiologicalReaction>
</comment>
<dbReference type="GO" id="GO:0016787">
    <property type="term" value="F:hydrolase activity"/>
    <property type="evidence" value="ECO:0007669"/>
    <property type="project" value="UniProtKB-KW"/>
</dbReference>
<name>A0A853LTY8_9MYCO</name>
<dbReference type="EMBL" id="LZLG01000122">
    <property type="protein sequence ID" value="OBJ57697.1"/>
    <property type="molecule type" value="Genomic_DNA"/>
</dbReference>
<keyword evidence="8" id="KW-0276">Fatty acid metabolism</keyword>
<evidence type="ECO:0000256" key="17">
    <source>
        <dbReference type="ARBA" id="ARBA00040123"/>
    </source>
</evidence>
<dbReference type="AlphaFoldDB" id="A0A853LTY8"/>
<evidence type="ECO:0000256" key="8">
    <source>
        <dbReference type="ARBA" id="ARBA00022832"/>
    </source>
</evidence>
<keyword evidence="10" id="KW-0443">Lipid metabolism</keyword>
<dbReference type="GO" id="GO:0005737">
    <property type="term" value="C:cytoplasm"/>
    <property type="evidence" value="ECO:0007669"/>
    <property type="project" value="UniProtKB-SubCell"/>
</dbReference>
<evidence type="ECO:0000256" key="18">
    <source>
        <dbReference type="ARBA" id="ARBA00043210"/>
    </source>
</evidence>
<keyword evidence="9" id="KW-0809">Transit peptide</keyword>
<protein>
    <recommendedName>
        <fullName evidence="17">Acyl-coenzyme A thioesterase THEM4</fullName>
        <ecNumber evidence="16">3.1.2.2</ecNumber>
    </recommendedName>
    <alternativeName>
        <fullName evidence="18">Thioesterase superfamily member 4</fullName>
    </alternativeName>
</protein>
<dbReference type="Gene3D" id="3.10.129.10">
    <property type="entry name" value="Hotdog Thioesterase"/>
    <property type="match status" value="1"/>
</dbReference>
<evidence type="ECO:0000256" key="19">
    <source>
        <dbReference type="ARBA" id="ARBA00047588"/>
    </source>
</evidence>
<gene>
    <name evidence="25" type="ORF">A5628_15630</name>
</gene>
<evidence type="ECO:0000313" key="26">
    <source>
        <dbReference type="Proteomes" id="UP000093894"/>
    </source>
</evidence>
<comment type="catalytic activity">
    <reaction evidence="19">
        <text>octanoyl-CoA + H2O = octanoate + CoA + H(+)</text>
        <dbReference type="Rhea" id="RHEA:30143"/>
        <dbReference type="ChEBI" id="CHEBI:15377"/>
        <dbReference type="ChEBI" id="CHEBI:15378"/>
        <dbReference type="ChEBI" id="CHEBI:25646"/>
        <dbReference type="ChEBI" id="CHEBI:57287"/>
        <dbReference type="ChEBI" id="CHEBI:57386"/>
    </reaction>
    <physiologicalReaction direction="left-to-right" evidence="19">
        <dbReference type="Rhea" id="RHEA:30144"/>
    </physiologicalReaction>
</comment>
<evidence type="ECO:0000256" key="13">
    <source>
        <dbReference type="ARBA" id="ARBA00035852"/>
    </source>
</evidence>
<evidence type="ECO:0000256" key="22">
    <source>
        <dbReference type="ARBA" id="ARBA00048074"/>
    </source>
</evidence>
<comment type="similarity">
    <text evidence="15">Belongs to the THEM4/THEM5 thioesterase family.</text>
</comment>
<evidence type="ECO:0000256" key="11">
    <source>
        <dbReference type="ARBA" id="ARBA00023136"/>
    </source>
</evidence>
<feature type="domain" description="Thioesterase" evidence="24">
    <location>
        <begin position="129"/>
        <end position="204"/>
    </location>
</feature>
<proteinExistence type="inferred from homology"/>
<keyword evidence="7" id="KW-0378">Hydrolase</keyword>
<comment type="catalytic activity">
    <reaction evidence="23">
        <text>tetradecanoyl-CoA + H2O = tetradecanoate + CoA + H(+)</text>
        <dbReference type="Rhea" id="RHEA:40119"/>
        <dbReference type="ChEBI" id="CHEBI:15377"/>
        <dbReference type="ChEBI" id="CHEBI:15378"/>
        <dbReference type="ChEBI" id="CHEBI:30807"/>
        <dbReference type="ChEBI" id="CHEBI:57287"/>
        <dbReference type="ChEBI" id="CHEBI:57385"/>
    </reaction>
    <physiologicalReaction direction="left-to-right" evidence="23">
        <dbReference type="Rhea" id="RHEA:40120"/>
    </physiologicalReaction>
</comment>
<evidence type="ECO:0000256" key="21">
    <source>
        <dbReference type="ARBA" id="ARBA00047969"/>
    </source>
</evidence>
<dbReference type="PANTHER" id="PTHR12418">
    <property type="entry name" value="ACYL-COENZYME A THIOESTERASE THEM4"/>
    <property type="match status" value="1"/>
</dbReference>
<evidence type="ECO:0000256" key="7">
    <source>
        <dbReference type="ARBA" id="ARBA00022801"/>
    </source>
</evidence>
<evidence type="ECO:0000256" key="5">
    <source>
        <dbReference type="ARBA" id="ARBA00022490"/>
    </source>
</evidence>
<evidence type="ECO:0000256" key="20">
    <source>
        <dbReference type="ARBA" id="ARBA00047734"/>
    </source>
</evidence>
<evidence type="ECO:0000256" key="16">
    <source>
        <dbReference type="ARBA" id="ARBA00038848"/>
    </source>
</evidence>
<evidence type="ECO:0000256" key="12">
    <source>
        <dbReference type="ARBA" id="ARBA00023273"/>
    </source>
</evidence>
<dbReference type="Pfam" id="PF03061">
    <property type="entry name" value="4HBT"/>
    <property type="match status" value="1"/>
</dbReference>
<evidence type="ECO:0000313" key="25">
    <source>
        <dbReference type="EMBL" id="OBJ57697.1"/>
    </source>
</evidence>
<evidence type="ECO:0000256" key="23">
    <source>
        <dbReference type="ARBA" id="ARBA00048180"/>
    </source>
</evidence>
<comment type="catalytic activity">
    <reaction evidence="21">
        <text>decanoyl-CoA + H2O = decanoate + CoA + H(+)</text>
        <dbReference type="Rhea" id="RHEA:40059"/>
        <dbReference type="ChEBI" id="CHEBI:15377"/>
        <dbReference type="ChEBI" id="CHEBI:15378"/>
        <dbReference type="ChEBI" id="CHEBI:27689"/>
        <dbReference type="ChEBI" id="CHEBI:57287"/>
        <dbReference type="ChEBI" id="CHEBI:61430"/>
    </reaction>
    <physiologicalReaction direction="left-to-right" evidence="21">
        <dbReference type="Rhea" id="RHEA:40060"/>
    </physiologicalReaction>
</comment>
<dbReference type="GO" id="GO:0006631">
    <property type="term" value="P:fatty acid metabolic process"/>
    <property type="evidence" value="ECO:0007669"/>
    <property type="project" value="UniProtKB-KW"/>
</dbReference>
<evidence type="ECO:0000256" key="14">
    <source>
        <dbReference type="ARBA" id="ARBA00037002"/>
    </source>
</evidence>
<evidence type="ECO:0000256" key="1">
    <source>
        <dbReference type="ARBA" id="ARBA00004170"/>
    </source>
</evidence>
<evidence type="ECO:0000256" key="10">
    <source>
        <dbReference type="ARBA" id="ARBA00023098"/>
    </source>
</evidence>
<evidence type="ECO:0000256" key="6">
    <source>
        <dbReference type="ARBA" id="ARBA00022703"/>
    </source>
</evidence>
<dbReference type="SUPFAM" id="SSF54637">
    <property type="entry name" value="Thioesterase/thiol ester dehydrase-isomerase"/>
    <property type="match status" value="1"/>
</dbReference>
<comment type="catalytic activity">
    <reaction evidence="22">
        <text>dodecanoyl-CoA + H2O = dodecanoate + CoA + H(+)</text>
        <dbReference type="Rhea" id="RHEA:30135"/>
        <dbReference type="ChEBI" id="CHEBI:15377"/>
        <dbReference type="ChEBI" id="CHEBI:15378"/>
        <dbReference type="ChEBI" id="CHEBI:18262"/>
        <dbReference type="ChEBI" id="CHEBI:57287"/>
        <dbReference type="ChEBI" id="CHEBI:57375"/>
    </reaction>
    <physiologicalReaction direction="left-to-right" evidence="22">
        <dbReference type="Rhea" id="RHEA:30136"/>
    </physiologicalReaction>
</comment>
<evidence type="ECO:0000256" key="15">
    <source>
        <dbReference type="ARBA" id="ARBA00038456"/>
    </source>
</evidence>
<dbReference type="GO" id="GO:0016020">
    <property type="term" value="C:membrane"/>
    <property type="evidence" value="ECO:0007669"/>
    <property type="project" value="UniProtKB-SubCell"/>
</dbReference>
<organism evidence="25 26">
    <name type="scientific">Mycobacterium colombiense</name>
    <dbReference type="NCBI Taxonomy" id="339268"/>
    <lineage>
        <taxon>Bacteria</taxon>
        <taxon>Bacillati</taxon>
        <taxon>Actinomycetota</taxon>
        <taxon>Actinomycetes</taxon>
        <taxon>Mycobacteriales</taxon>
        <taxon>Mycobacteriaceae</taxon>
        <taxon>Mycobacterium</taxon>
        <taxon>Mycobacterium avium complex (MAC)</taxon>
    </lineage>
</organism>
<evidence type="ECO:0000256" key="4">
    <source>
        <dbReference type="ARBA" id="ARBA00022475"/>
    </source>
</evidence>
<comment type="catalytic activity">
    <reaction evidence="20">
        <text>hexadecanoyl-CoA + H2O = hexadecanoate + CoA + H(+)</text>
        <dbReference type="Rhea" id="RHEA:16645"/>
        <dbReference type="ChEBI" id="CHEBI:7896"/>
        <dbReference type="ChEBI" id="CHEBI:15377"/>
        <dbReference type="ChEBI" id="CHEBI:15378"/>
        <dbReference type="ChEBI" id="CHEBI:57287"/>
        <dbReference type="ChEBI" id="CHEBI:57379"/>
        <dbReference type="EC" id="3.1.2.2"/>
    </reaction>
    <physiologicalReaction direction="left-to-right" evidence="20">
        <dbReference type="Rhea" id="RHEA:16646"/>
    </physiologicalReaction>
</comment>
<dbReference type="InterPro" id="IPR052365">
    <property type="entry name" value="THEM4/THEM5_acyl-CoA_thioest"/>
</dbReference>
<keyword evidence="5" id="KW-0963">Cytoplasm</keyword>
<dbReference type="Proteomes" id="UP000093894">
    <property type="component" value="Unassembled WGS sequence"/>
</dbReference>
<reference evidence="25 26" key="1">
    <citation type="submission" date="2016-06" db="EMBL/GenBank/DDBJ databases">
        <authorList>
            <person name="Sutton G."/>
            <person name="Brinkac L."/>
            <person name="Sanka R."/>
            <person name="Adams M."/>
            <person name="Lau E."/>
            <person name="Garcia-Basteiro A."/>
            <person name="Lopez-Varela E."/>
            <person name="Palencia S."/>
        </authorList>
    </citation>
    <scope>NUCLEOTIDE SEQUENCE [LARGE SCALE GENOMIC DNA]</scope>
    <source>
        <strain evidence="25 26">1164983.0</strain>
    </source>
</reference>
<evidence type="ECO:0000259" key="24">
    <source>
        <dbReference type="Pfam" id="PF03061"/>
    </source>
</evidence>
<keyword evidence="12" id="KW-0966">Cell projection</keyword>
<dbReference type="EC" id="3.1.2.2" evidence="16"/>
<dbReference type="PANTHER" id="PTHR12418:SF19">
    <property type="entry name" value="ACYL-COENZYME A THIOESTERASE THEM4"/>
    <property type="match status" value="1"/>
</dbReference>
<dbReference type="InterPro" id="IPR029069">
    <property type="entry name" value="HotDog_dom_sf"/>
</dbReference>
<keyword evidence="4" id="KW-1003">Cell membrane</keyword>
<sequence>MRESPSAGQYGVVVAEHQRHPGGGFNPPVPTTKGGPDYGRFIDAVRSLQDHARAADAPDEVITEAADLLEKASALLAPFDADEWASPSGRRMDLPMRGNILTIPMSAHKGEDGRIHGQARFARFHLGRNGAVHGGALGMLFDSILGLSASVLTGNPRQRTAYLKIDYRHIVPVEKELQFDAGIDRVDGRKIFVSGRLTDGDQLLTEADALFVRLKPGQP</sequence>
<evidence type="ECO:0000256" key="9">
    <source>
        <dbReference type="ARBA" id="ARBA00022946"/>
    </source>
</evidence>
<dbReference type="InterPro" id="IPR006683">
    <property type="entry name" value="Thioestr_dom"/>
</dbReference>